<feature type="domain" description="GCM" evidence="8">
    <location>
        <begin position="30"/>
        <end position="185"/>
    </location>
</feature>
<evidence type="ECO:0000256" key="5">
    <source>
        <dbReference type="ARBA" id="ARBA00023163"/>
    </source>
</evidence>
<feature type="compositionally biased region" description="Low complexity" evidence="7">
    <location>
        <begin position="309"/>
        <end position="323"/>
    </location>
</feature>
<keyword evidence="5" id="KW-0804">Transcription</keyword>
<dbReference type="GO" id="GO:0005634">
    <property type="term" value="C:nucleus"/>
    <property type="evidence" value="ECO:0007669"/>
    <property type="project" value="UniProtKB-SubCell"/>
</dbReference>
<feature type="region of interest" description="Disordered" evidence="7">
    <location>
        <begin position="167"/>
        <end position="197"/>
    </location>
</feature>
<protein>
    <recommendedName>
        <fullName evidence="8">GCM domain-containing protein</fullName>
    </recommendedName>
</protein>
<gene>
    <name evidence="9" type="ORF">AGOR_G00041870</name>
</gene>
<evidence type="ECO:0000256" key="2">
    <source>
        <dbReference type="ARBA" id="ARBA00022473"/>
    </source>
</evidence>
<keyword evidence="2" id="KW-0217">Developmental protein</keyword>
<dbReference type="Gene3D" id="3.30.70.3530">
    <property type="entry name" value="GCM motif"/>
    <property type="match status" value="1"/>
</dbReference>
<evidence type="ECO:0000256" key="6">
    <source>
        <dbReference type="ARBA" id="ARBA00023242"/>
    </source>
</evidence>
<dbReference type="SUPFAM" id="SSF90073">
    <property type="entry name" value="GCM domain"/>
    <property type="match status" value="1"/>
</dbReference>
<comment type="subcellular location">
    <subcellularLocation>
        <location evidence="1">Nucleus</location>
    </subcellularLocation>
</comment>
<proteinExistence type="predicted"/>
<evidence type="ECO:0000313" key="9">
    <source>
        <dbReference type="EMBL" id="KAI1902163.1"/>
    </source>
</evidence>
<dbReference type="AlphaFoldDB" id="A0A8T3DYK0"/>
<evidence type="ECO:0000256" key="1">
    <source>
        <dbReference type="ARBA" id="ARBA00004123"/>
    </source>
</evidence>
<evidence type="ECO:0000256" key="7">
    <source>
        <dbReference type="SAM" id="MobiDB-lite"/>
    </source>
</evidence>
<keyword evidence="4" id="KW-0238">DNA-binding</keyword>
<dbReference type="GO" id="GO:0042063">
    <property type="term" value="P:gliogenesis"/>
    <property type="evidence" value="ECO:0007669"/>
    <property type="project" value="TreeGrafter"/>
</dbReference>
<dbReference type="Pfam" id="PF03615">
    <property type="entry name" value="GCM"/>
    <property type="match status" value="1"/>
</dbReference>
<evidence type="ECO:0000256" key="3">
    <source>
        <dbReference type="ARBA" id="ARBA00023015"/>
    </source>
</evidence>
<accession>A0A8T3DYK0</accession>
<dbReference type="PANTHER" id="PTHR12414:SF7">
    <property type="entry name" value="CHORION-SPECIFIC TRANSCRIPTION FACTOR GCMB"/>
    <property type="match status" value="1"/>
</dbReference>
<evidence type="ECO:0000313" key="10">
    <source>
        <dbReference type="Proteomes" id="UP000829720"/>
    </source>
</evidence>
<dbReference type="Proteomes" id="UP000829720">
    <property type="component" value="Unassembled WGS sequence"/>
</dbReference>
<comment type="caution">
    <text evidence="9">The sequence shown here is derived from an EMBL/GenBank/DDBJ whole genome shotgun (WGS) entry which is preliminary data.</text>
</comment>
<dbReference type="PROSITE" id="PS50807">
    <property type="entry name" value="GCM"/>
    <property type="match status" value="1"/>
</dbReference>
<feature type="compositionally biased region" description="Basic and acidic residues" evidence="7">
    <location>
        <begin position="167"/>
        <end position="183"/>
    </location>
</feature>
<reference evidence="9" key="1">
    <citation type="submission" date="2021-01" db="EMBL/GenBank/DDBJ databases">
        <authorList>
            <person name="Zahm M."/>
            <person name="Roques C."/>
            <person name="Cabau C."/>
            <person name="Klopp C."/>
            <person name="Donnadieu C."/>
            <person name="Jouanno E."/>
            <person name="Lampietro C."/>
            <person name="Louis A."/>
            <person name="Herpin A."/>
            <person name="Echchiki A."/>
            <person name="Berthelot C."/>
            <person name="Parey E."/>
            <person name="Roest-Crollius H."/>
            <person name="Braasch I."/>
            <person name="Postlethwait J."/>
            <person name="Bobe J."/>
            <person name="Montfort J."/>
            <person name="Bouchez O."/>
            <person name="Begum T."/>
            <person name="Mejri S."/>
            <person name="Adams A."/>
            <person name="Chen W.-J."/>
            <person name="Guiguen Y."/>
        </authorList>
    </citation>
    <scope>NUCLEOTIDE SEQUENCE</scope>
    <source>
        <tissue evidence="9">Blood</tissue>
    </source>
</reference>
<dbReference type="InterPro" id="IPR043021">
    <property type="entry name" value="GCM_small"/>
</dbReference>
<keyword evidence="6" id="KW-0539">Nucleus</keyword>
<evidence type="ECO:0000256" key="4">
    <source>
        <dbReference type="ARBA" id="ARBA00023125"/>
    </source>
</evidence>
<keyword evidence="10" id="KW-1185">Reference proteome</keyword>
<dbReference type="GO" id="GO:0001228">
    <property type="term" value="F:DNA-binding transcription activator activity, RNA polymerase II-specific"/>
    <property type="evidence" value="ECO:0007669"/>
    <property type="project" value="InterPro"/>
</dbReference>
<feature type="compositionally biased region" description="Basic residues" evidence="7">
    <location>
        <begin position="184"/>
        <end position="197"/>
    </location>
</feature>
<dbReference type="EMBL" id="JAERUA010000003">
    <property type="protein sequence ID" value="KAI1902163.1"/>
    <property type="molecule type" value="Genomic_DNA"/>
</dbReference>
<sequence length="509" mass="56336">MRRKLMRCYCRSTADPFEDSDCVCSFGMKLTWDINDPKLPQDVKQYDTFQEWTDGYVRFIYSGEDKNAQRHLSGWAMRNTNNHNCQILKKSCLGVVVCGRNCTLTDGSKIQLRPAICDKARQKQQKKLCPSCNSSLELLPCRGHSGYPVTNFWRLEGKAIFFQAKGVHDHPRPESKSETEARRSAVKRRMSSPHFSQKKRLLESEAARYHDPGGPFSGLHHLSCVDGPDRFSIITESNFPLQAQHYPSFQNPDPYKYGYDSGAVAGEPVSSPLQKSANHRLYVPRPPCGYDFAVPSYLGSGSYAALYKDPSGSPTPDSDSSMGPPGGSQHGASPLSAHDRGYDTNGKHQGWKQALSKAGDRGEYAQSPSSSSHPFYNSEYLCRYPGSSTGPAPAPAVPPPALQTIITTTTKVSYQPCKPAMLKYGDNLYDVKNVAGCGPLLEAGASSAYSDLKAPEDSGVIKSALAYQQESLPKTERADSLETYRCGSYPSYNYPERIVHPFKYDSNEY</sequence>
<dbReference type="OrthoDB" id="6241117at2759"/>
<dbReference type="FunFam" id="3.30.70.3530:FF:000001">
    <property type="entry name" value="Chorion-specific transcription factor GCMb"/>
    <property type="match status" value="1"/>
</dbReference>
<feature type="compositionally biased region" description="Basic and acidic residues" evidence="7">
    <location>
        <begin position="337"/>
        <end position="346"/>
    </location>
</feature>
<dbReference type="InterPro" id="IPR003902">
    <property type="entry name" value="Tscrpt_reg_GCM"/>
</dbReference>
<dbReference type="PANTHER" id="PTHR12414">
    <property type="entry name" value="GLIAL CELLS MISSING RELATED/GLIDE"/>
    <property type="match status" value="1"/>
</dbReference>
<evidence type="ECO:0000259" key="8">
    <source>
        <dbReference type="PROSITE" id="PS50807"/>
    </source>
</evidence>
<feature type="region of interest" description="Disordered" evidence="7">
    <location>
        <begin position="308"/>
        <end position="373"/>
    </location>
</feature>
<dbReference type="InterPro" id="IPR039791">
    <property type="entry name" value="GCM"/>
</dbReference>
<keyword evidence="3" id="KW-0805">Transcription regulation</keyword>
<dbReference type="InterPro" id="IPR036115">
    <property type="entry name" value="GCM_dom_sf"/>
</dbReference>
<dbReference type="Gene3D" id="2.20.25.670">
    <property type="entry name" value="GCM domain, large subdomain"/>
    <property type="match status" value="1"/>
</dbReference>
<organism evidence="9 10">
    <name type="scientific">Albula goreensis</name>
    <dbReference type="NCBI Taxonomy" id="1534307"/>
    <lineage>
        <taxon>Eukaryota</taxon>
        <taxon>Metazoa</taxon>
        <taxon>Chordata</taxon>
        <taxon>Craniata</taxon>
        <taxon>Vertebrata</taxon>
        <taxon>Euteleostomi</taxon>
        <taxon>Actinopterygii</taxon>
        <taxon>Neopterygii</taxon>
        <taxon>Teleostei</taxon>
        <taxon>Albuliformes</taxon>
        <taxon>Albulidae</taxon>
        <taxon>Albula</taxon>
    </lineage>
</organism>
<dbReference type="InterPro" id="IPR043020">
    <property type="entry name" value="GCM_large"/>
</dbReference>
<name>A0A8T3DYK0_9TELE</name>
<dbReference type="GO" id="GO:0000978">
    <property type="term" value="F:RNA polymerase II cis-regulatory region sequence-specific DNA binding"/>
    <property type="evidence" value="ECO:0007669"/>
    <property type="project" value="TreeGrafter"/>
</dbReference>